<accession>A0A6A1W6Z1</accession>
<evidence type="ECO:0000313" key="3">
    <source>
        <dbReference type="Proteomes" id="UP000516437"/>
    </source>
</evidence>
<keyword evidence="3" id="KW-1185">Reference proteome</keyword>
<dbReference type="EMBL" id="RXIC02000021">
    <property type="protein sequence ID" value="KAB1219857.1"/>
    <property type="molecule type" value="Genomic_DNA"/>
</dbReference>
<protein>
    <submittedName>
        <fullName evidence="2">Uncharacterized protein</fullName>
    </submittedName>
</protein>
<proteinExistence type="predicted"/>
<dbReference type="Proteomes" id="UP000516437">
    <property type="component" value="Chromosome 3"/>
</dbReference>
<name>A0A6A1W6Z1_9ROSI</name>
<feature type="region of interest" description="Disordered" evidence="1">
    <location>
        <begin position="236"/>
        <end position="257"/>
    </location>
</feature>
<feature type="compositionally biased region" description="Acidic residues" evidence="1">
    <location>
        <begin position="156"/>
        <end position="166"/>
    </location>
</feature>
<evidence type="ECO:0000256" key="1">
    <source>
        <dbReference type="SAM" id="MobiDB-lite"/>
    </source>
</evidence>
<dbReference type="AlphaFoldDB" id="A0A6A1W6Z1"/>
<organism evidence="2 3">
    <name type="scientific">Morella rubra</name>
    <name type="common">Chinese bayberry</name>
    <dbReference type="NCBI Taxonomy" id="262757"/>
    <lineage>
        <taxon>Eukaryota</taxon>
        <taxon>Viridiplantae</taxon>
        <taxon>Streptophyta</taxon>
        <taxon>Embryophyta</taxon>
        <taxon>Tracheophyta</taxon>
        <taxon>Spermatophyta</taxon>
        <taxon>Magnoliopsida</taxon>
        <taxon>eudicotyledons</taxon>
        <taxon>Gunneridae</taxon>
        <taxon>Pentapetalae</taxon>
        <taxon>rosids</taxon>
        <taxon>fabids</taxon>
        <taxon>Fagales</taxon>
        <taxon>Myricaceae</taxon>
        <taxon>Morella</taxon>
    </lineage>
</organism>
<feature type="compositionally biased region" description="Low complexity" evidence="1">
    <location>
        <begin position="115"/>
        <end position="126"/>
    </location>
</feature>
<sequence>MFGVGWECFPGETYRTNSSLHWKFGFVPKSFKREILHLDCEEQSWVDALNRLISVDWDILLCQENVEEFLGYSHLKFYGKVSTPSKAKIGSRGLPSADNSRRHSSRPSLDGGSRRGSPSFSLGGSSSKHRHSRGAEDSSCHSGSKRRKVSPPVLSDIEEEEAEDEVPLALKSSRHGTNSGYEDTPCAFSPISGVHTEVTDLEVRDILEVEVPSSRQPSVLKASIAYGSRLPLVPSTSGKEPIVPPVDESALESSEEFDSPIQHLPLVEPARHSIKSLCSTFYWLRN</sequence>
<gene>
    <name evidence="2" type="ORF">CJ030_MR3G009499</name>
</gene>
<comment type="caution">
    <text evidence="2">The sequence shown here is derived from an EMBL/GenBank/DDBJ whole genome shotgun (WGS) entry which is preliminary data.</text>
</comment>
<reference evidence="2 3" key="1">
    <citation type="journal article" date="2019" name="Plant Biotechnol. J.">
        <title>The red bayberry genome and genetic basis of sex determination.</title>
        <authorList>
            <person name="Jia H.M."/>
            <person name="Jia H.J."/>
            <person name="Cai Q.L."/>
            <person name="Wang Y."/>
            <person name="Zhao H.B."/>
            <person name="Yang W.F."/>
            <person name="Wang G.Y."/>
            <person name="Li Y.H."/>
            <person name="Zhan D.L."/>
            <person name="Shen Y.T."/>
            <person name="Niu Q.F."/>
            <person name="Chang L."/>
            <person name="Qiu J."/>
            <person name="Zhao L."/>
            <person name="Xie H.B."/>
            <person name="Fu W.Y."/>
            <person name="Jin J."/>
            <person name="Li X.W."/>
            <person name="Jiao Y."/>
            <person name="Zhou C.C."/>
            <person name="Tu T."/>
            <person name="Chai C.Y."/>
            <person name="Gao J.L."/>
            <person name="Fan L.J."/>
            <person name="van de Weg E."/>
            <person name="Wang J.Y."/>
            <person name="Gao Z.S."/>
        </authorList>
    </citation>
    <scope>NUCLEOTIDE SEQUENCE [LARGE SCALE GENOMIC DNA]</scope>
    <source>
        <tissue evidence="2">Leaves</tissue>
    </source>
</reference>
<evidence type="ECO:0000313" key="2">
    <source>
        <dbReference type="EMBL" id="KAB1219857.1"/>
    </source>
</evidence>
<feature type="region of interest" description="Disordered" evidence="1">
    <location>
        <begin position="84"/>
        <end position="181"/>
    </location>
</feature>